<dbReference type="RefSeq" id="WP_061840803.1">
    <property type="nucleotide sequence ID" value="NZ_BDEB01000054.1"/>
</dbReference>
<sequence>MNHFIGLVGTNSDNSTNRKLLQFMQKHFSDKATIELMEIKDFPIFNKPVANRLPEVVKKAAEKIEQSDGVIISTPEYDHSIPAALTNALNWLSYDVYPFVDKAVMITGASYGTLGSSRAQSHLRQILDSPELKARIMPSSEFLLGHSLQAFNEQNDLKDFDQVDKLDGLFKDFQVFVELTKQLTHAHEAHKKEAENFDWETI</sequence>
<name>A0A2H6DNF2_TETHA</name>
<evidence type="ECO:0000313" key="2">
    <source>
        <dbReference type="EMBL" id="GBD67917.1"/>
    </source>
</evidence>
<dbReference type="Pfam" id="PF03358">
    <property type="entry name" value="FMN_red"/>
    <property type="match status" value="1"/>
</dbReference>
<comment type="caution">
    <text evidence="2">The sequence shown here is derived from an EMBL/GenBank/DDBJ whole genome shotgun (WGS) entry which is preliminary data.</text>
</comment>
<organism evidence="2 3">
    <name type="scientific">Tetragenococcus halophilus subsp. halophilus</name>
    <dbReference type="NCBI Taxonomy" id="1513897"/>
    <lineage>
        <taxon>Bacteria</taxon>
        <taxon>Bacillati</taxon>
        <taxon>Bacillota</taxon>
        <taxon>Bacilli</taxon>
        <taxon>Lactobacillales</taxon>
        <taxon>Enterococcaceae</taxon>
        <taxon>Tetragenococcus</taxon>
    </lineage>
</organism>
<evidence type="ECO:0000259" key="1">
    <source>
        <dbReference type="Pfam" id="PF03358"/>
    </source>
</evidence>
<keyword evidence="3" id="KW-1185">Reference proteome</keyword>
<protein>
    <submittedName>
        <fullName evidence="2">Oxidoreductase</fullName>
    </submittedName>
</protein>
<feature type="domain" description="NADPH-dependent FMN reductase-like" evidence="1">
    <location>
        <begin position="5"/>
        <end position="147"/>
    </location>
</feature>
<dbReference type="InterPro" id="IPR050712">
    <property type="entry name" value="NAD(P)H-dep_reductase"/>
</dbReference>
<dbReference type="Proteomes" id="UP000236214">
    <property type="component" value="Unassembled WGS sequence"/>
</dbReference>
<dbReference type="Gene3D" id="3.40.50.360">
    <property type="match status" value="1"/>
</dbReference>
<dbReference type="AlphaFoldDB" id="A0A2H6DNF2"/>
<dbReference type="PANTHER" id="PTHR30543">
    <property type="entry name" value="CHROMATE REDUCTASE"/>
    <property type="match status" value="1"/>
</dbReference>
<dbReference type="SUPFAM" id="SSF52218">
    <property type="entry name" value="Flavoproteins"/>
    <property type="match status" value="1"/>
</dbReference>
<dbReference type="GeneID" id="64054803"/>
<dbReference type="InterPro" id="IPR005025">
    <property type="entry name" value="FMN_Rdtase-like_dom"/>
</dbReference>
<dbReference type="PANTHER" id="PTHR30543:SF21">
    <property type="entry name" value="NAD(P)H-DEPENDENT FMN REDUCTASE LOT6"/>
    <property type="match status" value="1"/>
</dbReference>
<accession>A0A2H6DNF2</accession>
<reference evidence="2 3" key="1">
    <citation type="submission" date="2016-05" db="EMBL/GenBank/DDBJ databases">
        <title>Whole genome sequencing of Tetragenococcus halophilus subsp. halophilus NISL 7118.</title>
        <authorList>
            <person name="Shiwa Y."/>
            <person name="Nishimura I."/>
            <person name="Yoshikawa H."/>
            <person name="Koyama Y."/>
            <person name="Oguma T."/>
        </authorList>
    </citation>
    <scope>NUCLEOTIDE SEQUENCE [LARGE SCALE GENOMIC DNA]</scope>
    <source>
        <strain evidence="2 3">NISL 7118</strain>
    </source>
</reference>
<dbReference type="GO" id="GO:0010181">
    <property type="term" value="F:FMN binding"/>
    <property type="evidence" value="ECO:0007669"/>
    <property type="project" value="TreeGrafter"/>
</dbReference>
<proteinExistence type="predicted"/>
<dbReference type="EMBL" id="BDEC01000029">
    <property type="protein sequence ID" value="GBD67917.1"/>
    <property type="molecule type" value="Genomic_DNA"/>
</dbReference>
<dbReference type="GO" id="GO:0005829">
    <property type="term" value="C:cytosol"/>
    <property type="evidence" value="ECO:0007669"/>
    <property type="project" value="TreeGrafter"/>
</dbReference>
<gene>
    <name evidence="2" type="ORF">TEHN7118_0723</name>
</gene>
<evidence type="ECO:0000313" key="3">
    <source>
        <dbReference type="Proteomes" id="UP000236214"/>
    </source>
</evidence>
<dbReference type="InterPro" id="IPR029039">
    <property type="entry name" value="Flavoprotein-like_sf"/>
</dbReference>
<dbReference type="GO" id="GO:0016491">
    <property type="term" value="F:oxidoreductase activity"/>
    <property type="evidence" value="ECO:0007669"/>
    <property type="project" value="InterPro"/>
</dbReference>